<accession>A0ABR5V802</accession>
<reference evidence="2 3" key="1">
    <citation type="journal article" date="2016" name="Int. J. Syst. Evol. Microbiol.">
        <title>Resolving the Complexity of Human Skin Metagenomes Using Single-Molecule Sequencing.</title>
        <authorList>
            <consortium name="NISC Comparative Sequencing Program"/>
            <person name="Tsai Y.C."/>
            <person name="Conlan S."/>
            <person name="Deming C."/>
            <person name="Segre J.A."/>
            <person name="Kong H.H."/>
            <person name="Korlach J."/>
            <person name="Oh J."/>
        </authorList>
    </citation>
    <scope>NUCLEOTIDE SEQUENCE [LARGE SCALE GENOMIC DNA]</scope>
    <source>
        <strain evidence="2 3">1B08</strain>
    </source>
</reference>
<comment type="caution">
    <text evidence="2">The sequence shown here is derived from an EMBL/GenBank/DDBJ whole genome shotgun (WGS) entry which is preliminary data.</text>
</comment>
<dbReference type="InterPro" id="IPR045528">
    <property type="entry name" value="DO-GTPase2"/>
</dbReference>
<dbReference type="Proteomes" id="UP000070339">
    <property type="component" value="Unassembled WGS sequence"/>
</dbReference>
<sequence length="394" mass="44734">MADFQFHQQIAVFGQAGSGKTVLLSSLYGHLNEQSVVDSNGYRFLAQESTDGNRLLQRYYGMKEKNVAPAADKFVSSKYDFKLMPISEPLGERSKRPRIHITWRDYPGEWFESKPSSEMEKEDRSATFRELVKSDVALVLVDGQKLVDYEGDEARYLKSLFTTLRNMLLTVREEILDGHEQLEQFPRIWVIALSKADLLPEMTAHDLQKMIILHAADELNGLRQVLADLVEGDKALSVGEDYAVLSSAEFAHGEIDVEQQKGLEAILPLATIFPIERYQRWAKLRILPAALLDEKLAKAGISLIMTLASGFNAQSFAPNLLKKLPRRLAGKWGKVQLIERIIQELAGLAVPMLEEKRQKALENHNFYEMLLSDFVLKIRQSIEDGFLKRSPQWG</sequence>
<feature type="domain" description="Double-GTPase 2" evidence="1">
    <location>
        <begin position="10"/>
        <end position="201"/>
    </location>
</feature>
<proteinExistence type="predicted"/>
<dbReference type="Pfam" id="PF19993">
    <property type="entry name" value="DO-GTPase2"/>
    <property type="match status" value="1"/>
</dbReference>
<dbReference type="EMBL" id="LTEB01000030">
    <property type="protein sequence ID" value="KXU17673.1"/>
    <property type="molecule type" value="Genomic_DNA"/>
</dbReference>
<keyword evidence="3" id="KW-1185">Reference proteome</keyword>
<evidence type="ECO:0000313" key="2">
    <source>
        <dbReference type="EMBL" id="KXU17673.1"/>
    </source>
</evidence>
<organism evidence="2 3">
    <name type="scientific">Corynebacterium simulans</name>
    <dbReference type="NCBI Taxonomy" id="146827"/>
    <lineage>
        <taxon>Bacteria</taxon>
        <taxon>Bacillati</taxon>
        <taxon>Actinomycetota</taxon>
        <taxon>Actinomycetes</taxon>
        <taxon>Mycobacteriales</taxon>
        <taxon>Corynebacteriaceae</taxon>
        <taxon>Corynebacterium</taxon>
    </lineage>
</organism>
<gene>
    <name evidence="2" type="ORF">WM41_1709</name>
</gene>
<dbReference type="RefSeq" id="WP_061923839.1">
    <property type="nucleotide sequence ID" value="NZ_CP014635.1"/>
</dbReference>
<protein>
    <recommendedName>
        <fullName evidence="1">Double-GTPase 2 domain-containing protein</fullName>
    </recommendedName>
</protein>
<evidence type="ECO:0000313" key="3">
    <source>
        <dbReference type="Proteomes" id="UP000070339"/>
    </source>
</evidence>
<name>A0ABR5V802_9CORY</name>
<dbReference type="SUPFAM" id="SSF52540">
    <property type="entry name" value="P-loop containing nucleoside triphosphate hydrolases"/>
    <property type="match status" value="1"/>
</dbReference>
<evidence type="ECO:0000259" key="1">
    <source>
        <dbReference type="Pfam" id="PF19993"/>
    </source>
</evidence>
<dbReference type="InterPro" id="IPR027417">
    <property type="entry name" value="P-loop_NTPase"/>
</dbReference>
<dbReference type="Gene3D" id="3.40.50.300">
    <property type="entry name" value="P-loop containing nucleotide triphosphate hydrolases"/>
    <property type="match status" value="1"/>
</dbReference>